<gene>
    <name evidence="1" type="ORF">ILEXP_LOCUS3172</name>
</gene>
<sequence length="84" mass="9695">MFALFWKLLQMADHGPKVVLVEHRKALRNSKWLTIATTCEKTEHGSACGFWRPVNNRVHVISVTSLLSLAEFDVKIFRDRGTVW</sequence>
<dbReference type="EMBL" id="CAUOFW020000739">
    <property type="protein sequence ID" value="CAK9136198.1"/>
    <property type="molecule type" value="Genomic_DNA"/>
</dbReference>
<protein>
    <submittedName>
        <fullName evidence="1">Uncharacterized protein</fullName>
    </submittedName>
</protein>
<name>A0ABC8R0R3_9AQUA</name>
<reference evidence="1 2" key="1">
    <citation type="submission" date="2024-02" db="EMBL/GenBank/DDBJ databases">
        <authorList>
            <person name="Vignale AGUSTIN F."/>
            <person name="Sosa J E."/>
            <person name="Modenutti C."/>
        </authorList>
    </citation>
    <scope>NUCLEOTIDE SEQUENCE [LARGE SCALE GENOMIC DNA]</scope>
</reference>
<accession>A0ABC8R0R3</accession>
<proteinExistence type="predicted"/>
<comment type="caution">
    <text evidence="1">The sequence shown here is derived from an EMBL/GenBank/DDBJ whole genome shotgun (WGS) entry which is preliminary data.</text>
</comment>
<evidence type="ECO:0000313" key="2">
    <source>
        <dbReference type="Proteomes" id="UP001642360"/>
    </source>
</evidence>
<organism evidence="1 2">
    <name type="scientific">Ilex paraguariensis</name>
    <name type="common">yerba mate</name>
    <dbReference type="NCBI Taxonomy" id="185542"/>
    <lineage>
        <taxon>Eukaryota</taxon>
        <taxon>Viridiplantae</taxon>
        <taxon>Streptophyta</taxon>
        <taxon>Embryophyta</taxon>
        <taxon>Tracheophyta</taxon>
        <taxon>Spermatophyta</taxon>
        <taxon>Magnoliopsida</taxon>
        <taxon>eudicotyledons</taxon>
        <taxon>Gunneridae</taxon>
        <taxon>Pentapetalae</taxon>
        <taxon>asterids</taxon>
        <taxon>campanulids</taxon>
        <taxon>Aquifoliales</taxon>
        <taxon>Aquifoliaceae</taxon>
        <taxon>Ilex</taxon>
    </lineage>
</organism>
<dbReference type="Proteomes" id="UP001642360">
    <property type="component" value="Unassembled WGS sequence"/>
</dbReference>
<dbReference type="AlphaFoldDB" id="A0ABC8R0R3"/>
<evidence type="ECO:0000313" key="1">
    <source>
        <dbReference type="EMBL" id="CAK9136198.1"/>
    </source>
</evidence>
<keyword evidence="2" id="KW-1185">Reference proteome</keyword>